<gene>
    <name evidence="1" type="ORF">BIFPSEUDO_03875</name>
</gene>
<proteinExistence type="predicted"/>
<sequence>MEVAKRVPKFFDSEERAKRLARRLNALLIFRRRWLPGCCSCSRNLRRVANPALYITWVSEHAVHEQNM</sequence>
<evidence type="ECO:0000313" key="1">
    <source>
        <dbReference type="EMBL" id="EEG70845.1"/>
    </source>
</evidence>
<comment type="caution">
    <text evidence="1">The sequence shown here is derived from an EMBL/GenBank/DDBJ whole genome shotgun (WGS) entry which is preliminary data.</text>
</comment>
<reference evidence="1 2" key="1">
    <citation type="submission" date="2009-02" db="EMBL/GenBank/DDBJ databases">
        <title>Draft genome sequence of Bifidobacterium pseudocatenulatum (DSM 20438).</title>
        <authorList>
            <person name="Sudarsanam P."/>
            <person name="Ley R."/>
            <person name="Guruge J."/>
            <person name="Turnbaugh P.J."/>
            <person name="Mahowald M."/>
            <person name="Liep D."/>
            <person name="Gordon J."/>
        </authorList>
    </citation>
    <scope>NUCLEOTIDE SEQUENCE [LARGE SCALE GENOMIC DNA]</scope>
    <source>
        <strain evidence="1 2">DSM 20438</strain>
    </source>
</reference>
<reference evidence="1 2" key="2">
    <citation type="submission" date="2009-02" db="EMBL/GenBank/DDBJ databases">
        <authorList>
            <person name="Fulton L."/>
            <person name="Clifton S."/>
            <person name="Fulton B."/>
            <person name="Xu J."/>
            <person name="Minx P."/>
            <person name="Pepin K.H."/>
            <person name="Johnson M."/>
            <person name="Bhonagiri V."/>
            <person name="Nash W.E."/>
            <person name="Mardis E.R."/>
            <person name="Wilson R.K."/>
        </authorList>
    </citation>
    <scope>NUCLEOTIDE SEQUENCE [LARGE SCALE GENOMIC DNA]</scope>
    <source>
        <strain evidence="1 2">DSM 20438</strain>
    </source>
</reference>
<name>C0BTZ4_BIFPS</name>
<evidence type="ECO:0000313" key="2">
    <source>
        <dbReference type="Proteomes" id="UP000003875"/>
    </source>
</evidence>
<dbReference type="EMBL" id="ABXX02000003">
    <property type="protein sequence ID" value="EEG70845.1"/>
    <property type="molecule type" value="Genomic_DNA"/>
</dbReference>
<dbReference type="Proteomes" id="UP000003875">
    <property type="component" value="Unassembled WGS sequence"/>
</dbReference>
<organism evidence="1 2">
    <name type="scientific">Bifidobacterium pseudocatenulatum DSM 20438 = JCM 1200 = LMG 10505</name>
    <dbReference type="NCBI Taxonomy" id="547043"/>
    <lineage>
        <taxon>Bacteria</taxon>
        <taxon>Bacillati</taxon>
        <taxon>Actinomycetota</taxon>
        <taxon>Actinomycetes</taxon>
        <taxon>Bifidobacteriales</taxon>
        <taxon>Bifidobacteriaceae</taxon>
        <taxon>Bifidobacterium</taxon>
    </lineage>
</organism>
<protein>
    <submittedName>
        <fullName evidence="1">Uncharacterized protein</fullName>
    </submittedName>
</protein>
<dbReference type="AlphaFoldDB" id="C0BTZ4"/>
<accession>C0BTZ4</accession>